<dbReference type="Gene3D" id="1.25.40.20">
    <property type="entry name" value="Ankyrin repeat-containing domain"/>
    <property type="match status" value="1"/>
</dbReference>
<organism evidence="3">
    <name type="scientific">Naegleria gruberi</name>
    <name type="common">Amoeba</name>
    <dbReference type="NCBI Taxonomy" id="5762"/>
    <lineage>
        <taxon>Eukaryota</taxon>
        <taxon>Discoba</taxon>
        <taxon>Heterolobosea</taxon>
        <taxon>Tetramitia</taxon>
        <taxon>Eutetramitia</taxon>
        <taxon>Vahlkampfiidae</taxon>
        <taxon>Naegleria</taxon>
    </lineage>
</organism>
<dbReference type="InParanoid" id="D2VQB0"/>
<dbReference type="SUPFAM" id="SSF48403">
    <property type="entry name" value="Ankyrin repeat"/>
    <property type="match status" value="1"/>
</dbReference>
<protein>
    <submittedName>
        <fullName evidence="2">Predicted protein</fullName>
    </submittedName>
</protein>
<evidence type="ECO:0000313" key="2">
    <source>
        <dbReference type="EMBL" id="EFC41079.1"/>
    </source>
</evidence>
<gene>
    <name evidence="2" type="ORF">NAEGRDRAFT_71089</name>
</gene>
<keyword evidence="3" id="KW-1185">Reference proteome</keyword>
<feature type="compositionally biased region" description="Basic and acidic residues" evidence="1">
    <location>
        <begin position="84"/>
        <end position="97"/>
    </location>
</feature>
<evidence type="ECO:0000313" key="3">
    <source>
        <dbReference type="Proteomes" id="UP000006671"/>
    </source>
</evidence>
<dbReference type="OMA" id="AVWINSI"/>
<sequence length="885" mass="103643">MYQLPPEIMCLIFGYFAEPYSFVRDLIVWRQINRTTYEMLDNASTFSLLLDLCSIRDPANLKKDYHQRKSKTQRVASSAGDLMVVDREPTQENKNNMEDNSDDDSESDNESENCQFYKSHTFIDGLLQHSLRNQFIGYKKNNNWNYMVRGLLVARSELDLFDDGPQLHDLVEEWIEAYSIDNRSCILQLLLEISLGKEMIEHLGMRNIGYSIVVFFHKLFEPAIQTVTNWRDQPKPELEFSDIFNRNLYEFLEMNMKKETFLKDEMSVFWFEMETMNNSIPRQIILFIAENFSHLNIKLSNGEEKVCSIYIFEELRKFGICVEKLKFIDRRSKMCNFERTTSLNRIIPLSSNGFYLQHFAVWINSIPLLEYCLSVDSTLTKQTLLDYFDNQNVNISNISLNSYSKSYISDHSMFSVLHYAVLMSNVEMVDILINKYMANPFHKHFSRKSSLYLAIQNTFNILRGRKNEEDAILKIITDRYGLKCLENENFEANQVLYNTDSYHQEGDEIDYSYDSEFDPVPLNEHCVVEMVDYCPETNIDDYSSDEEYEEGLSYSSLIGRYKEIEQDHNVLKRKRFDPLVFDEDMHNFSQIDVKDCVRYFESDDWDTELALQEIPCEDSFISLLSRNGVKKAKLNNQEMHTINMREEHFDEAMVTSRAESCTIPKKLFNNLIYQVSQDYRSSSIWLPNARMLLQQACENFVNETFKTANAHSQLCNYQHSTLIDHDMLNTFQSNKTLMDKFGIMFGPFNSCHSQFNALLRDDSYDCYIQNIENLSKDVFICIDLFETFTTNSGADDEDDDYIDNMSSCSSDSMVSTVCKITKDFDGIGNDCYSTISLSEYQEFNPNLIREDSLSNKYIQEANKNFGEKVQFYSDRDDAIDAVNRF</sequence>
<feature type="compositionally biased region" description="Acidic residues" evidence="1">
    <location>
        <begin position="99"/>
        <end position="111"/>
    </location>
</feature>
<dbReference type="EMBL" id="GG738888">
    <property type="protein sequence ID" value="EFC41079.1"/>
    <property type="molecule type" value="Genomic_DNA"/>
</dbReference>
<accession>D2VQB0</accession>
<evidence type="ECO:0000256" key="1">
    <source>
        <dbReference type="SAM" id="MobiDB-lite"/>
    </source>
</evidence>
<dbReference type="RefSeq" id="XP_002673823.1">
    <property type="nucleotide sequence ID" value="XM_002673777.1"/>
</dbReference>
<dbReference type="InterPro" id="IPR036770">
    <property type="entry name" value="Ankyrin_rpt-contain_sf"/>
</dbReference>
<proteinExistence type="predicted"/>
<dbReference type="GeneID" id="8851079"/>
<dbReference type="OrthoDB" id="341259at2759"/>
<dbReference type="KEGG" id="ngr:NAEGRDRAFT_71089"/>
<dbReference type="VEuPathDB" id="AmoebaDB:NAEGRDRAFT_71089"/>
<reference evidence="2 3" key="1">
    <citation type="journal article" date="2010" name="Cell">
        <title>The genome of Naegleria gruberi illuminates early eukaryotic versatility.</title>
        <authorList>
            <person name="Fritz-Laylin L.K."/>
            <person name="Prochnik S.E."/>
            <person name="Ginger M.L."/>
            <person name="Dacks J.B."/>
            <person name="Carpenter M.L."/>
            <person name="Field M.C."/>
            <person name="Kuo A."/>
            <person name="Paredez A."/>
            <person name="Chapman J."/>
            <person name="Pham J."/>
            <person name="Shu S."/>
            <person name="Neupane R."/>
            <person name="Cipriano M."/>
            <person name="Mancuso J."/>
            <person name="Tu H."/>
            <person name="Salamov A."/>
            <person name="Lindquist E."/>
            <person name="Shapiro H."/>
            <person name="Lucas S."/>
            <person name="Grigoriev I.V."/>
            <person name="Cande W.Z."/>
            <person name="Fulton C."/>
            <person name="Rokhsar D.S."/>
            <person name="Dawson S.C."/>
        </authorList>
    </citation>
    <scope>NUCLEOTIDE SEQUENCE [LARGE SCALE GENOMIC DNA]</scope>
    <source>
        <strain evidence="2 3">NEG-M</strain>
    </source>
</reference>
<dbReference type="Proteomes" id="UP000006671">
    <property type="component" value="Unassembled WGS sequence"/>
</dbReference>
<dbReference type="AlphaFoldDB" id="D2VQB0"/>
<feature type="region of interest" description="Disordered" evidence="1">
    <location>
        <begin position="64"/>
        <end position="111"/>
    </location>
</feature>
<name>D2VQB0_NAEGR</name>